<dbReference type="InterPro" id="IPR008160">
    <property type="entry name" value="Collagen"/>
</dbReference>
<feature type="chain" id="PRO_5022966125" evidence="2">
    <location>
        <begin position="24"/>
        <end position="577"/>
    </location>
</feature>
<feature type="domain" description="DUF7151" evidence="4">
    <location>
        <begin position="73"/>
        <end position="118"/>
    </location>
</feature>
<comment type="caution">
    <text evidence="5">The sequence shown here is derived from an EMBL/GenBank/DDBJ whole genome shotgun (WGS) entry which is preliminary data.</text>
</comment>
<evidence type="ECO:0000256" key="1">
    <source>
        <dbReference type="SAM" id="MobiDB-lite"/>
    </source>
</evidence>
<dbReference type="RefSeq" id="WP_146974774.1">
    <property type="nucleotide sequence ID" value="NZ_VOSL01000053.1"/>
</dbReference>
<organism evidence="5 6">
    <name type="scientific">Lujinxingia vulgaris</name>
    <dbReference type="NCBI Taxonomy" id="2600176"/>
    <lineage>
        <taxon>Bacteria</taxon>
        <taxon>Deltaproteobacteria</taxon>
        <taxon>Bradymonadales</taxon>
        <taxon>Lujinxingiaceae</taxon>
        <taxon>Lujinxingia</taxon>
    </lineage>
</organism>
<feature type="signal peptide" evidence="2">
    <location>
        <begin position="1"/>
        <end position="23"/>
    </location>
</feature>
<evidence type="ECO:0000256" key="2">
    <source>
        <dbReference type="SAM" id="SignalP"/>
    </source>
</evidence>
<dbReference type="Pfam" id="PF14344">
    <property type="entry name" value="DUF4397"/>
    <property type="match status" value="1"/>
</dbReference>
<dbReference type="InterPro" id="IPR055575">
    <property type="entry name" value="DUF7151"/>
</dbReference>
<proteinExistence type="predicted"/>
<accession>A0A5C6WZ48</accession>
<keyword evidence="2" id="KW-0732">Signal</keyword>
<evidence type="ECO:0000259" key="4">
    <source>
        <dbReference type="Pfam" id="PF23657"/>
    </source>
</evidence>
<dbReference type="InterPro" id="IPR025510">
    <property type="entry name" value="DUF4397"/>
</dbReference>
<dbReference type="Proteomes" id="UP000321046">
    <property type="component" value="Unassembled WGS sequence"/>
</dbReference>
<evidence type="ECO:0000259" key="3">
    <source>
        <dbReference type="Pfam" id="PF14344"/>
    </source>
</evidence>
<feature type="domain" description="DUF4397" evidence="3">
    <location>
        <begin position="222"/>
        <end position="335"/>
    </location>
</feature>
<gene>
    <name evidence="5" type="ORF">FRC96_12245</name>
</gene>
<feature type="region of interest" description="Disordered" evidence="1">
    <location>
        <begin position="28"/>
        <end position="71"/>
    </location>
</feature>
<evidence type="ECO:0000313" key="5">
    <source>
        <dbReference type="EMBL" id="TXD34823.1"/>
    </source>
</evidence>
<evidence type="ECO:0000313" key="6">
    <source>
        <dbReference type="Proteomes" id="UP000321046"/>
    </source>
</evidence>
<sequence>MNTSPSYKLRLLLCAALTTGALACGGAEAEQGAQGPRGPVGEQGEPGEDGQPGTDGEDGTDGTDGTDGEAGLNSLVITESVEPGDVCANGGVTVSVGIDANGDEVLDEDEVDASETVCNQNDAVEDLCDEAFAITGVTGVEQALYEGQVSDPITVESNDDANLSLAFVGGGELAPALTSNSTFTVTPQELGEGQQITVVAAGQCGSDVITIALPEVEPFESLLSVVHVFSGAGLVDVAPSGTLDIITTLGFGEATGPLTLTPGEFTFDLLDQETVVATTDTYTLEPSTAYSLIAHNDGGSLAFTLIEDDLTEPSSEGTFRARIVHMAEIAGTVDVSAGPDTGSLAPLATGVAPGDVGTFAEYDETVGAIQIDAGGTILTYEDGVDTAFFEGDIANIYAFDNAAGNVRLLVHYLNFEGISVLRANPGGAPVSLFDFEDGTVPAEFIQGGNADWSGTDADASQGTFSLASGDITHNQTSTITLTYDFPSAGILAFDWKVSSESGYDFLYYCADPLFSCARGSNLGRISGSTSWATVQYPIDDAGSRSFEWTFEKDGSADDGLDMGWIDNITFVGEPSLL</sequence>
<dbReference type="Pfam" id="PF23657">
    <property type="entry name" value="DUF7151"/>
    <property type="match status" value="1"/>
</dbReference>
<dbReference type="OrthoDB" id="5432800at2"/>
<dbReference type="AlphaFoldDB" id="A0A5C6WZ48"/>
<dbReference type="Pfam" id="PF01391">
    <property type="entry name" value="Collagen"/>
    <property type="match status" value="1"/>
</dbReference>
<feature type="compositionally biased region" description="Acidic residues" evidence="1">
    <location>
        <begin position="55"/>
        <end position="67"/>
    </location>
</feature>
<name>A0A5C6WZ48_9DELT</name>
<dbReference type="EMBL" id="VOSL01000053">
    <property type="protein sequence ID" value="TXD34823.1"/>
    <property type="molecule type" value="Genomic_DNA"/>
</dbReference>
<feature type="compositionally biased region" description="Low complexity" evidence="1">
    <location>
        <begin position="28"/>
        <end position="54"/>
    </location>
</feature>
<reference evidence="5 6" key="1">
    <citation type="submission" date="2019-08" db="EMBL/GenBank/DDBJ databases">
        <title>Bradymonadales sp. TMQ2.</title>
        <authorList>
            <person name="Liang Q."/>
        </authorList>
    </citation>
    <scope>NUCLEOTIDE SEQUENCE [LARGE SCALE GENOMIC DNA]</scope>
    <source>
        <strain evidence="5 6">TMQ2</strain>
    </source>
</reference>
<protein>
    <submittedName>
        <fullName evidence="5">DUF4397 domain-containing protein</fullName>
    </submittedName>
</protein>